<dbReference type="AlphaFoldDB" id="A0A4Z0C6H9"/>
<protein>
    <submittedName>
        <fullName evidence="2">DUF4197 domain-containing protein</fullName>
    </submittedName>
</protein>
<evidence type="ECO:0000313" key="2">
    <source>
        <dbReference type="EMBL" id="TFZ06891.1"/>
    </source>
</evidence>
<dbReference type="Pfam" id="PF13852">
    <property type="entry name" value="DUF4197"/>
    <property type="match status" value="1"/>
</dbReference>
<evidence type="ECO:0000313" key="3">
    <source>
        <dbReference type="Proteomes" id="UP000298180"/>
    </source>
</evidence>
<dbReference type="InterPro" id="IPR025245">
    <property type="entry name" value="DUF4197"/>
</dbReference>
<dbReference type="Proteomes" id="UP000298180">
    <property type="component" value="Unassembled WGS sequence"/>
</dbReference>
<accession>A0A4Z0C6H9</accession>
<feature type="chain" id="PRO_5021333446" evidence="1">
    <location>
        <begin position="26"/>
        <end position="232"/>
    </location>
</feature>
<dbReference type="EMBL" id="SMLM01000001">
    <property type="protein sequence ID" value="TFZ06891.1"/>
    <property type="molecule type" value="Genomic_DNA"/>
</dbReference>
<evidence type="ECO:0000256" key="1">
    <source>
        <dbReference type="SAM" id="SignalP"/>
    </source>
</evidence>
<sequence length="232" mass="24686">MYRRGFSLALLSTPVALMLARPAQAGGLASLSDAEANRGLKTALEQGALTAVRLLGVRDGFLANPKVRIPLPSALQDASRLLRAMGQGRQIDELEVTINRAAENAVPLAKNLLVNAVRTMSVADAKNILTGGDTSVTMFFEDRTRNPLSGQFLPVVKQATSKVGLAAKYDRLAGKAAGFGLLKAEDASIDQYVTRKALDGLYLVIGEEEKKLRQDPLGAGSAILRKVFGALK</sequence>
<keyword evidence="1" id="KW-0732">Signal</keyword>
<organism evidence="2 3">
    <name type="scientific">Ramlibacter henchirensis</name>
    <dbReference type="NCBI Taxonomy" id="204072"/>
    <lineage>
        <taxon>Bacteria</taxon>
        <taxon>Pseudomonadati</taxon>
        <taxon>Pseudomonadota</taxon>
        <taxon>Betaproteobacteria</taxon>
        <taxon>Burkholderiales</taxon>
        <taxon>Comamonadaceae</taxon>
        <taxon>Ramlibacter</taxon>
    </lineage>
</organism>
<comment type="caution">
    <text evidence="2">The sequence shown here is derived from an EMBL/GenBank/DDBJ whole genome shotgun (WGS) entry which is preliminary data.</text>
</comment>
<gene>
    <name evidence="2" type="ORF">EZ313_09810</name>
</gene>
<name>A0A4Z0C6H9_9BURK</name>
<dbReference type="RefSeq" id="WP_135262978.1">
    <property type="nucleotide sequence ID" value="NZ_SMLM01000001.1"/>
</dbReference>
<keyword evidence="3" id="KW-1185">Reference proteome</keyword>
<feature type="signal peptide" evidence="1">
    <location>
        <begin position="1"/>
        <end position="25"/>
    </location>
</feature>
<reference evidence="2 3" key="1">
    <citation type="submission" date="2019-03" db="EMBL/GenBank/DDBJ databases">
        <title>Ramlibacter henchirensis DSM 14656, whole genome shotgun sequence.</title>
        <authorList>
            <person name="Zhang X."/>
            <person name="Feng G."/>
            <person name="Zhu H."/>
        </authorList>
    </citation>
    <scope>NUCLEOTIDE SEQUENCE [LARGE SCALE GENOMIC DNA]</scope>
    <source>
        <strain evidence="2 3">DSM 14656</strain>
    </source>
</reference>
<dbReference type="OrthoDB" id="5292580at2"/>
<proteinExistence type="predicted"/>